<dbReference type="GO" id="GO:0008654">
    <property type="term" value="P:phospholipid biosynthetic process"/>
    <property type="evidence" value="ECO:0007669"/>
    <property type="project" value="UniProtKB-KW"/>
</dbReference>
<keyword evidence="18" id="KW-0479">Metal-binding</keyword>
<keyword evidence="21" id="KW-1185">Reference proteome</keyword>
<dbReference type="GO" id="GO:0046872">
    <property type="term" value="F:metal ion binding"/>
    <property type="evidence" value="ECO:0007669"/>
    <property type="project" value="UniProtKB-KW"/>
</dbReference>
<keyword evidence="8 20" id="KW-0418">Kinase</keyword>
<evidence type="ECO:0000256" key="12">
    <source>
        <dbReference type="ARBA" id="ARBA00023136"/>
    </source>
</evidence>
<keyword evidence="18" id="KW-0460">Magnesium</keyword>
<keyword evidence="5" id="KW-0808">Transferase</keyword>
<keyword evidence="13" id="KW-0594">Phospholipid biosynthesis</keyword>
<evidence type="ECO:0000256" key="18">
    <source>
        <dbReference type="PIRSR" id="PIRSR600829-4"/>
    </source>
</evidence>
<evidence type="ECO:0000256" key="7">
    <source>
        <dbReference type="ARBA" id="ARBA00022741"/>
    </source>
</evidence>
<dbReference type="AlphaFoldDB" id="A0A1T4N6Q4"/>
<comment type="similarity">
    <text evidence="2">Belongs to the bacterial diacylglycerol kinase family.</text>
</comment>
<accession>A0A1T4N6Q4</accession>
<keyword evidence="7 17" id="KW-0547">Nucleotide-binding</keyword>
<feature type="binding site" evidence="16">
    <location>
        <position position="58"/>
    </location>
    <ligand>
        <name>substrate</name>
    </ligand>
</feature>
<proteinExistence type="inferred from homology"/>
<evidence type="ECO:0000256" key="16">
    <source>
        <dbReference type="PIRSR" id="PIRSR600829-2"/>
    </source>
</evidence>
<organism evidence="20 21">
    <name type="scientific">Anaerorhabdus furcosa</name>
    <dbReference type="NCBI Taxonomy" id="118967"/>
    <lineage>
        <taxon>Bacteria</taxon>
        <taxon>Bacillati</taxon>
        <taxon>Bacillota</taxon>
        <taxon>Erysipelotrichia</taxon>
        <taxon>Erysipelotrichales</taxon>
        <taxon>Erysipelotrichaceae</taxon>
        <taxon>Anaerorhabdus</taxon>
    </lineage>
</organism>
<feature type="active site" description="Proton acceptor" evidence="15">
    <location>
        <position position="58"/>
    </location>
</feature>
<dbReference type="OrthoDB" id="1493837at2"/>
<evidence type="ECO:0000256" key="19">
    <source>
        <dbReference type="SAM" id="Phobius"/>
    </source>
</evidence>
<dbReference type="CDD" id="cd14265">
    <property type="entry name" value="UDPK_IM_like"/>
    <property type="match status" value="1"/>
</dbReference>
<protein>
    <submittedName>
        <fullName evidence="20">Diacylglycerol kinase (ATP)</fullName>
    </submittedName>
</protein>
<dbReference type="Proteomes" id="UP000243297">
    <property type="component" value="Unassembled WGS sequence"/>
</dbReference>
<keyword evidence="12 19" id="KW-0472">Membrane</keyword>
<evidence type="ECO:0000256" key="6">
    <source>
        <dbReference type="ARBA" id="ARBA00022692"/>
    </source>
</evidence>
<evidence type="ECO:0000256" key="11">
    <source>
        <dbReference type="ARBA" id="ARBA00023098"/>
    </source>
</evidence>
<dbReference type="Pfam" id="PF01219">
    <property type="entry name" value="DAGK_prokar"/>
    <property type="match status" value="1"/>
</dbReference>
<dbReference type="EMBL" id="FUWY01000004">
    <property type="protein sequence ID" value="SJZ74851.1"/>
    <property type="molecule type" value="Genomic_DNA"/>
</dbReference>
<dbReference type="PANTHER" id="PTHR34299">
    <property type="entry name" value="DIACYLGLYCEROL KINASE"/>
    <property type="match status" value="1"/>
</dbReference>
<comment type="subcellular location">
    <subcellularLocation>
        <location evidence="1">Cell membrane</location>
        <topology evidence="1">Multi-pass membrane protein</topology>
    </subcellularLocation>
</comment>
<keyword evidence="14" id="KW-1208">Phospholipid metabolism</keyword>
<feature type="binding site" evidence="17">
    <location>
        <begin position="83"/>
        <end position="84"/>
    </location>
    <ligand>
        <name>ATP</name>
        <dbReference type="ChEBI" id="CHEBI:30616"/>
    </ligand>
</feature>
<evidence type="ECO:0000256" key="8">
    <source>
        <dbReference type="ARBA" id="ARBA00022777"/>
    </source>
</evidence>
<keyword evidence="11" id="KW-0443">Lipid metabolism</keyword>
<evidence type="ECO:0000256" key="10">
    <source>
        <dbReference type="ARBA" id="ARBA00022989"/>
    </source>
</evidence>
<evidence type="ECO:0000256" key="13">
    <source>
        <dbReference type="ARBA" id="ARBA00023209"/>
    </source>
</evidence>
<evidence type="ECO:0000256" key="9">
    <source>
        <dbReference type="ARBA" id="ARBA00022840"/>
    </source>
</evidence>
<dbReference type="PANTHER" id="PTHR34299:SF1">
    <property type="entry name" value="DIACYLGLYCEROL KINASE"/>
    <property type="match status" value="1"/>
</dbReference>
<evidence type="ECO:0000256" key="17">
    <source>
        <dbReference type="PIRSR" id="PIRSR600829-3"/>
    </source>
</evidence>
<keyword evidence="10 19" id="KW-1133">Transmembrane helix</keyword>
<dbReference type="GO" id="GO:0005524">
    <property type="term" value="F:ATP binding"/>
    <property type="evidence" value="ECO:0007669"/>
    <property type="project" value="UniProtKB-KW"/>
</dbReference>
<keyword evidence="9 17" id="KW-0067">ATP-binding</keyword>
<dbReference type="GO" id="GO:0016301">
    <property type="term" value="F:kinase activity"/>
    <property type="evidence" value="ECO:0007669"/>
    <property type="project" value="UniProtKB-KW"/>
</dbReference>
<sequence length="111" mass="12077">MNKFKVAFSGLAEALSHRSVLIQFIFMIGAVIVAFVLKFTMMEWLILGLCCGLVISIEMINTCIEKVCDFCSTETDPRIKSIKDMSAGAVLFSASISLIIGIVMVLNHIGG</sequence>
<feature type="binding site" evidence="18">
    <location>
        <position position="65"/>
    </location>
    <ligand>
        <name>a divalent metal cation</name>
        <dbReference type="ChEBI" id="CHEBI:60240"/>
    </ligand>
</feature>
<dbReference type="STRING" id="118967.SAMN02745191_1503"/>
<feature type="binding site" evidence="17">
    <location>
        <position position="65"/>
    </location>
    <ligand>
        <name>ATP</name>
        <dbReference type="ChEBI" id="CHEBI:30616"/>
    </ligand>
</feature>
<evidence type="ECO:0000313" key="21">
    <source>
        <dbReference type="Proteomes" id="UP000243297"/>
    </source>
</evidence>
<dbReference type="Gene3D" id="1.10.287.3610">
    <property type="match status" value="1"/>
</dbReference>
<feature type="transmembrane region" description="Helical" evidence="19">
    <location>
        <begin position="85"/>
        <end position="106"/>
    </location>
</feature>
<feature type="transmembrane region" description="Helical" evidence="19">
    <location>
        <begin position="20"/>
        <end position="38"/>
    </location>
</feature>
<evidence type="ECO:0000256" key="4">
    <source>
        <dbReference type="ARBA" id="ARBA00022516"/>
    </source>
</evidence>
<evidence type="ECO:0000256" key="2">
    <source>
        <dbReference type="ARBA" id="ARBA00005967"/>
    </source>
</evidence>
<name>A0A1T4N6Q4_9FIRM</name>
<dbReference type="RefSeq" id="WP_078711904.1">
    <property type="nucleotide sequence ID" value="NZ_FUWY01000004.1"/>
</dbReference>
<evidence type="ECO:0000256" key="5">
    <source>
        <dbReference type="ARBA" id="ARBA00022679"/>
    </source>
</evidence>
<evidence type="ECO:0000256" key="14">
    <source>
        <dbReference type="ARBA" id="ARBA00023264"/>
    </source>
</evidence>
<dbReference type="InterPro" id="IPR036945">
    <property type="entry name" value="DAGK_sf"/>
</dbReference>
<reference evidence="21" key="1">
    <citation type="submission" date="2017-02" db="EMBL/GenBank/DDBJ databases">
        <authorList>
            <person name="Varghese N."/>
            <person name="Submissions S."/>
        </authorList>
    </citation>
    <scope>NUCLEOTIDE SEQUENCE [LARGE SCALE GENOMIC DNA]</scope>
    <source>
        <strain evidence="21">ATCC 25662</strain>
    </source>
</reference>
<keyword evidence="4" id="KW-0444">Lipid biosynthesis</keyword>
<evidence type="ECO:0000313" key="20">
    <source>
        <dbReference type="EMBL" id="SJZ74851.1"/>
    </source>
</evidence>
<evidence type="ECO:0000256" key="1">
    <source>
        <dbReference type="ARBA" id="ARBA00004651"/>
    </source>
</evidence>
<keyword evidence="3" id="KW-1003">Cell membrane</keyword>
<gene>
    <name evidence="20" type="ORF">SAMN02745191_1503</name>
</gene>
<dbReference type="InterPro" id="IPR033717">
    <property type="entry name" value="UDPK"/>
</dbReference>
<comment type="cofactor">
    <cofactor evidence="18">
        <name>Mg(2+)</name>
        <dbReference type="ChEBI" id="CHEBI:18420"/>
    </cofactor>
    <text evidence="18">Mn(2+), Zn(2+), Cd(2+) and Co(2+) support activity to lesser extents.</text>
</comment>
<dbReference type="GO" id="GO:0005886">
    <property type="term" value="C:plasma membrane"/>
    <property type="evidence" value="ECO:0007669"/>
    <property type="project" value="UniProtKB-SubCell"/>
</dbReference>
<dbReference type="InterPro" id="IPR000829">
    <property type="entry name" value="DAGK"/>
</dbReference>
<evidence type="ECO:0000256" key="3">
    <source>
        <dbReference type="ARBA" id="ARBA00022475"/>
    </source>
</evidence>
<evidence type="ECO:0000256" key="15">
    <source>
        <dbReference type="PIRSR" id="PIRSR600829-1"/>
    </source>
</evidence>
<keyword evidence="6 19" id="KW-0812">Transmembrane</keyword>